<dbReference type="InterPro" id="IPR056884">
    <property type="entry name" value="NPHP3-like_N"/>
</dbReference>
<evidence type="ECO:0000313" key="5">
    <source>
        <dbReference type="Proteomes" id="UP000799770"/>
    </source>
</evidence>
<dbReference type="InterPro" id="IPR056693">
    <property type="entry name" value="DUF7791"/>
</dbReference>
<keyword evidence="1" id="KW-0677">Repeat</keyword>
<evidence type="ECO:0000313" key="4">
    <source>
        <dbReference type="EMBL" id="KAF2109774.1"/>
    </source>
</evidence>
<name>A0A6A5YSQ6_9PLEO</name>
<dbReference type="AlphaFoldDB" id="A0A6A5YSQ6"/>
<organism evidence="4 5">
    <name type="scientific">Lophiotrema nucula</name>
    <dbReference type="NCBI Taxonomy" id="690887"/>
    <lineage>
        <taxon>Eukaryota</taxon>
        <taxon>Fungi</taxon>
        <taxon>Dikarya</taxon>
        <taxon>Ascomycota</taxon>
        <taxon>Pezizomycotina</taxon>
        <taxon>Dothideomycetes</taxon>
        <taxon>Pleosporomycetidae</taxon>
        <taxon>Pleosporales</taxon>
        <taxon>Lophiotremataceae</taxon>
        <taxon>Lophiotrema</taxon>
    </lineage>
</organism>
<evidence type="ECO:0000259" key="3">
    <source>
        <dbReference type="Pfam" id="PF25053"/>
    </source>
</evidence>
<dbReference type="EMBL" id="ML977341">
    <property type="protein sequence ID" value="KAF2109774.1"/>
    <property type="molecule type" value="Genomic_DNA"/>
</dbReference>
<keyword evidence="5" id="KW-1185">Reference proteome</keyword>
<gene>
    <name evidence="4" type="ORF">BDV96DRAFT_604646</name>
</gene>
<evidence type="ECO:0000259" key="2">
    <source>
        <dbReference type="Pfam" id="PF24883"/>
    </source>
</evidence>
<dbReference type="OrthoDB" id="443402at2759"/>
<sequence>MEALVAVGLAGNVVQFVQFSSSLVSEVQSIRKTGSPSSLPDLQNLCKTVVEQASTIRKFLTSSTNNLAKEEQDLVRVAEDCENAGNQFMEYLQSFTGTSSRFSFTKKLKTTVKFQFSHHRLEDFLVKLDRFRSTLLLGTTIFSRTTAEANHKEILKLLHTNEENLESRHKLEELAKEMRLYTESRLEKLISSIEDCVKKSNSGHKIEEIAKEIKLYTDSRLDNLDSSIEDCVKKLDSLCKEMPQTQRREQNVLNWLDFRRMTWRYEAVPLAYQETYEWIFRPPRDEDGWNCYRTYLERDNTLPYFINGKAGSGKSTLMKFIVEHPEADRALTRWAGPIHELLVLKFFFWDPGTALQKTIEGMLRALLHSALTSHAELIASLFPREFGHKWSSRIVEDLPGQPDIVEVRKAFDLLLKKTSNTLRIAIFIDGLDEFEGDHKEIAQWFRSIMSQHRHIKVIISSRPINAAIHVFRDCPNLNLHDLTKHDMKLFITGHLDAHDGMRTLSKHYPSEARDMIAEIRDKAQGVFLWVKLVVRLLLDGLEAGDDLSDLQRKLHSLPAGLREIYTRMFSRLNAEYKVEAAKIFQLMQTWHSTVPDPFTTATLYFALQPPAQALSKSGGIPDIRATNFFYENAEARIRTRCCGLLELRKWTTHPIEKTCILGEMQVNDAEDLNASTVDYLHRTVKEFLSSQDVWQEICGITQRSRFDPFESLISACVSVLRVDGERATARDQITAFYRQAEHLPPLNLRPYMDCLEWLMLPVSLESPQKVAGGPPSPWSTGSKRNVPMSDVVRPNGIESLQTFAAWAGLSKYLEDYYNRKANVSPNEQRSVLESAVSSWHQPHLSMTHRRETLLFILGHVVSPKEKEQIFQILAQTRRNILHEKEKPEEHAVLYAICILTGLPVGKVIGCTVRHGLESDNLSASSCMSFVHFYTLQNAELCPSRLRSLSSILKMSDDPENRTLGIRLERLSERLQTLERLDSERKQILGDQSVQDLRNQCMSLAKSLDMEINGVELLSQVAEQLLQCRLRLSAMSAGVKTDTMDKMYIADTEGQLSQIEAQVSQEIALTELLHKEREFLERLRDAYMSDMDNEGWILV</sequence>
<dbReference type="Pfam" id="PF24883">
    <property type="entry name" value="NPHP3_N"/>
    <property type="match status" value="1"/>
</dbReference>
<dbReference type="PANTHER" id="PTHR10039:SF5">
    <property type="entry name" value="NACHT DOMAIN-CONTAINING PROTEIN"/>
    <property type="match status" value="1"/>
</dbReference>
<accession>A0A6A5YSQ6</accession>
<dbReference type="Pfam" id="PF25053">
    <property type="entry name" value="DUF7791"/>
    <property type="match status" value="1"/>
</dbReference>
<dbReference type="InterPro" id="IPR027417">
    <property type="entry name" value="P-loop_NTPase"/>
</dbReference>
<feature type="domain" description="Nephrocystin 3-like N-terminal" evidence="2">
    <location>
        <begin position="293"/>
        <end position="462"/>
    </location>
</feature>
<dbReference type="PANTHER" id="PTHR10039">
    <property type="entry name" value="AMELOGENIN"/>
    <property type="match status" value="1"/>
</dbReference>
<dbReference type="SUPFAM" id="SSF52540">
    <property type="entry name" value="P-loop containing nucleoside triphosphate hydrolases"/>
    <property type="match status" value="1"/>
</dbReference>
<dbReference type="Proteomes" id="UP000799770">
    <property type="component" value="Unassembled WGS sequence"/>
</dbReference>
<dbReference type="Gene3D" id="3.40.50.300">
    <property type="entry name" value="P-loop containing nucleotide triphosphate hydrolases"/>
    <property type="match status" value="1"/>
</dbReference>
<evidence type="ECO:0000256" key="1">
    <source>
        <dbReference type="ARBA" id="ARBA00022737"/>
    </source>
</evidence>
<reference evidence="4" key="1">
    <citation type="journal article" date="2020" name="Stud. Mycol.">
        <title>101 Dothideomycetes genomes: a test case for predicting lifestyles and emergence of pathogens.</title>
        <authorList>
            <person name="Haridas S."/>
            <person name="Albert R."/>
            <person name="Binder M."/>
            <person name="Bloem J."/>
            <person name="Labutti K."/>
            <person name="Salamov A."/>
            <person name="Andreopoulos B."/>
            <person name="Baker S."/>
            <person name="Barry K."/>
            <person name="Bills G."/>
            <person name="Bluhm B."/>
            <person name="Cannon C."/>
            <person name="Castanera R."/>
            <person name="Culley D."/>
            <person name="Daum C."/>
            <person name="Ezra D."/>
            <person name="Gonzalez J."/>
            <person name="Henrissat B."/>
            <person name="Kuo A."/>
            <person name="Liang C."/>
            <person name="Lipzen A."/>
            <person name="Lutzoni F."/>
            <person name="Magnuson J."/>
            <person name="Mondo S."/>
            <person name="Nolan M."/>
            <person name="Ohm R."/>
            <person name="Pangilinan J."/>
            <person name="Park H.-J."/>
            <person name="Ramirez L."/>
            <person name="Alfaro M."/>
            <person name="Sun H."/>
            <person name="Tritt A."/>
            <person name="Yoshinaga Y."/>
            <person name="Zwiers L.-H."/>
            <person name="Turgeon B."/>
            <person name="Goodwin S."/>
            <person name="Spatafora J."/>
            <person name="Crous P."/>
            <person name="Grigoriev I."/>
        </authorList>
    </citation>
    <scope>NUCLEOTIDE SEQUENCE</scope>
    <source>
        <strain evidence="4">CBS 627.86</strain>
    </source>
</reference>
<protein>
    <submittedName>
        <fullName evidence="4">Uncharacterized protein</fullName>
    </submittedName>
</protein>
<feature type="domain" description="DUF7791" evidence="3">
    <location>
        <begin position="573"/>
        <end position="719"/>
    </location>
</feature>
<proteinExistence type="predicted"/>